<accession>A0A085G856</accession>
<proteinExistence type="predicted"/>
<organism evidence="1 2">
    <name type="scientific">Buttiauxella agrestis ATCC 33320</name>
    <dbReference type="NCBI Taxonomy" id="1006004"/>
    <lineage>
        <taxon>Bacteria</taxon>
        <taxon>Pseudomonadati</taxon>
        <taxon>Pseudomonadota</taxon>
        <taxon>Gammaproteobacteria</taxon>
        <taxon>Enterobacterales</taxon>
        <taxon>Enterobacteriaceae</taxon>
        <taxon>Buttiauxella</taxon>
    </lineage>
</organism>
<evidence type="ECO:0000313" key="1">
    <source>
        <dbReference type="EMBL" id="KFC79901.1"/>
    </source>
</evidence>
<dbReference type="STRING" id="1006004.GBAG_3009"/>
<name>A0A085G856_9ENTR</name>
<gene>
    <name evidence="1" type="ORF">GBAG_3009</name>
</gene>
<dbReference type="EMBL" id="JMPI01000049">
    <property type="protein sequence ID" value="KFC79901.1"/>
    <property type="molecule type" value="Genomic_DNA"/>
</dbReference>
<reference evidence="1 2" key="1">
    <citation type="submission" date="2014-05" db="EMBL/GenBank/DDBJ databases">
        <title>ATOL: Assembling a taxonomically balanced genome-scale reconstruction of the evolutionary history of the Enterobacteriaceae.</title>
        <authorList>
            <person name="Plunkett G.III."/>
            <person name="Neeno-Eckwall E.C."/>
            <person name="Glasner J.D."/>
            <person name="Perna N.T."/>
        </authorList>
    </citation>
    <scope>NUCLEOTIDE SEQUENCE [LARGE SCALE GENOMIC DNA]</scope>
    <source>
        <strain evidence="1 2">ATCC 33320</strain>
    </source>
</reference>
<comment type="caution">
    <text evidence="1">The sequence shown here is derived from an EMBL/GenBank/DDBJ whole genome shotgun (WGS) entry which is preliminary data.</text>
</comment>
<dbReference type="AlphaFoldDB" id="A0A085G856"/>
<evidence type="ECO:0000313" key="2">
    <source>
        <dbReference type="Proteomes" id="UP000028653"/>
    </source>
</evidence>
<sequence>MTWQTINWQWSFAQFALKSDNNLVRINFFSCLMKHRFLLHNSQDIDR</sequence>
<protein>
    <submittedName>
        <fullName evidence="1">Uncharacterized protein</fullName>
    </submittedName>
</protein>
<dbReference type="Proteomes" id="UP000028653">
    <property type="component" value="Unassembled WGS sequence"/>
</dbReference>
<keyword evidence="2" id="KW-1185">Reference proteome</keyword>